<name>A0A9W4U789_9PLEO</name>
<evidence type="ECO:0000313" key="2">
    <source>
        <dbReference type="Proteomes" id="UP001152607"/>
    </source>
</evidence>
<protein>
    <submittedName>
        <fullName evidence="1">Uncharacterized protein</fullName>
    </submittedName>
</protein>
<keyword evidence="2" id="KW-1185">Reference proteome</keyword>
<organism evidence="1 2">
    <name type="scientific">Periconia digitata</name>
    <dbReference type="NCBI Taxonomy" id="1303443"/>
    <lineage>
        <taxon>Eukaryota</taxon>
        <taxon>Fungi</taxon>
        <taxon>Dikarya</taxon>
        <taxon>Ascomycota</taxon>
        <taxon>Pezizomycotina</taxon>
        <taxon>Dothideomycetes</taxon>
        <taxon>Pleosporomycetidae</taxon>
        <taxon>Pleosporales</taxon>
        <taxon>Massarineae</taxon>
        <taxon>Periconiaceae</taxon>
        <taxon>Periconia</taxon>
    </lineage>
</organism>
<comment type="caution">
    <text evidence="1">The sequence shown here is derived from an EMBL/GenBank/DDBJ whole genome shotgun (WGS) entry which is preliminary data.</text>
</comment>
<gene>
    <name evidence="1" type="ORF">PDIGIT_LOCUS4078</name>
</gene>
<proteinExistence type="predicted"/>
<dbReference type="EMBL" id="CAOQHR010000002">
    <property type="protein sequence ID" value="CAI6329120.1"/>
    <property type="molecule type" value="Genomic_DNA"/>
</dbReference>
<accession>A0A9W4U789</accession>
<sequence>MTLTYYDICQRRIVLKESDNTPKIHSHHNTLHSHSLKINRFPTQNQLQSNLFKMQFTTILASLLSAAAVTTAATFDMRTRQIVCSPGTLECGSLSIAANPVLMECNEEGQLVISEVCEKGCGDFEGVIGCM</sequence>
<reference evidence="1" key="1">
    <citation type="submission" date="2023-01" db="EMBL/GenBank/DDBJ databases">
        <authorList>
            <person name="Van Ghelder C."/>
            <person name="Rancurel C."/>
        </authorList>
    </citation>
    <scope>NUCLEOTIDE SEQUENCE</scope>
    <source>
        <strain evidence="1">CNCM I-4278</strain>
    </source>
</reference>
<dbReference type="AlphaFoldDB" id="A0A9W4U789"/>
<dbReference type="Proteomes" id="UP001152607">
    <property type="component" value="Unassembled WGS sequence"/>
</dbReference>
<evidence type="ECO:0000313" key="1">
    <source>
        <dbReference type="EMBL" id="CAI6329120.1"/>
    </source>
</evidence>